<dbReference type="PANTHER" id="PTHR10578">
    <property type="entry name" value="S -2-HYDROXY-ACID OXIDASE-RELATED"/>
    <property type="match status" value="1"/>
</dbReference>
<gene>
    <name evidence="6" type="ORF">GTA08_BOTSDO07678</name>
</gene>
<name>A0A8H4IP96_9PEZI</name>
<dbReference type="GO" id="GO:0010181">
    <property type="term" value="F:FMN binding"/>
    <property type="evidence" value="ECO:0007669"/>
    <property type="project" value="InterPro"/>
</dbReference>
<evidence type="ECO:0000256" key="2">
    <source>
        <dbReference type="ARBA" id="ARBA00022630"/>
    </source>
</evidence>
<keyword evidence="7" id="KW-1185">Reference proteome</keyword>
<feature type="domain" description="FMN hydroxy acid dehydrogenase" evidence="5">
    <location>
        <begin position="107"/>
        <end position="481"/>
    </location>
</feature>
<proteinExistence type="predicted"/>
<protein>
    <submittedName>
        <fullName evidence="6">Lactate 2-monooxygenase</fullName>
    </submittedName>
</protein>
<dbReference type="Gene3D" id="3.20.20.70">
    <property type="entry name" value="Aldolase class I"/>
    <property type="match status" value="1"/>
</dbReference>
<dbReference type="GO" id="GO:0004497">
    <property type="term" value="F:monooxygenase activity"/>
    <property type="evidence" value="ECO:0007669"/>
    <property type="project" value="UniProtKB-KW"/>
</dbReference>
<dbReference type="Proteomes" id="UP000572817">
    <property type="component" value="Unassembled WGS sequence"/>
</dbReference>
<accession>A0A8H4IP96</accession>
<evidence type="ECO:0000313" key="6">
    <source>
        <dbReference type="EMBL" id="KAF4304484.1"/>
    </source>
</evidence>
<keyword evidence="2" id="KW-0285">Flavoprotein</keyword>
<evidence type="ECO:0000259" key="5">
    <source>
        <dbReference type="PROSITE" id="PS51349"/>
    </source>
</evidence>
<dbReference type="PROSITE" id="PS00557">
    <property type="entry name" value="FMN_HYDROXY_ACID_DH_1"/>
    <property type="match status" value="1"/>
</dbReference>
<dbReference type="InterPro" id="IPR013785">
    <property type="entry name" value="Aldolase_TIM"/>
</dbReference>
<dbReference type="InterPro" id="IPR008259">
    <property type="entry name" value="FMN_hydac_DH_AS"/>
</dbReference>
<dbReference type="PROSITE" id="PS51349">
    <property type="entry name" value="FMN_HYDROXY_ACID_DH_2"/>
    <property type="match status" value="1"/>
</dbReference>
<dbReference type="OrthoDB" id="25826at2759"/>
<comment type="cofactor">
    <cofactor evidence="1">
        <name>FMN</name>
        <dbReference type="ChEBI" id="CHEBI:58210"/>
    </cofactor>
</comment>
<keyword evidence="4" id="KW-0560">Oxidoreductase</keyword>
<dbReference type="InterPro" id="IPR000262">
    <property type="entry name" value="FMN-dep_DH"/>
</dbReference>
<dbReference type="SUPFAM" id="SSF51395">
    <property type="entry name" value="FMN-linked oxidoreductases"/>
    <property type="match status" value="1"/>
</dbReference>
<dbReference type="Pfam" id="PF01070">
    <property type="entry name" value="FMN_dh"/>
    <property type="match status" value="1"/>
</dbReference>
<dbReference type="AlphaFoldDB" id="A0A8H4IP96"/>
<reference evidence="6" key="1">
    <citation type="submission" date="2020-04" db="EMBL/GenBank/DDBJ databases">
        <title>Genome Assembly and Annotation of Botryosphaeria dothidea sdau 11-99, a Latent Pathogen of Apple Fruit Ring Rot in China.</title>
        <authorList>
            <person name="Yu C."/>
            <person name="Diao Y."/>
            <person name="Lu Q."/>
            <person name="Zhao J."/>
            <person name="Cui S."/>
            <person name="Peng C."/>
            <person name="He B."/>
            <person name="Liu H."/>
        </authorList>
    </citation>
    <scope>NUCLEOTIDE SEQUENCE [LARGE SCALE GENOMIC DNA]</scope>
    <source>
        <strain evidence="6">Sdau11-99</strain>
    </source>
</reference>
<organism evidence="6 7">
    <name type="scientific">Botryosphaeria dothidea</name>
    <dbReference type="NCBI Taxonomy" id="55169"/>
    <lineage>
        <taxon>Eukaryota</taxon>
        <taxon>Fungi</taxon>
        <taxon>Dikarya</taxon>
        <taxon>Ascomycota</taxon>
        <taxon>Pezizomycotina</taxon>
        <taxon>Dothideomycetes</taxon>
        <taxon>Dothideomycetes incertae sedis</taxon>
        <taxon>Botryosphaeriales</taxon>
        <taxon>Botryosphaeriaceae</taxon>
        <taxon>Botryosphaeria</taxon>
    </lineage>
</organism>
<evidence type="ECO:0000256" key="4">
    <source>
        <dbReference type="ARBA" id="ARBA00023002"/>
    </source>
</evidence>
<evidence type="ECO:0000256" key="3">
    <source>
        <dbReference type="ARBA" id="ARBA00022643"/>
    </source>
</evidence>
<evidence type="ECO:0000256" key="1">
    <source>
        <dbReference type="ARBA" id="ARBA00001917"/>
    </source>
</evidence>
<dbReference type="FunFam" id="3.20.20.70:FF:000132">
    <property type="entry name" value="FMN dependent dehydrogenase"/>
    <property type="match status" value="1"/>
</dbReference>
<dbReference type="InterPro" id="IPR037396">
    <property type="entry name" value="FMN_HAD"/>
</dbReference>
<dbReference type="EMBL" id="WWBZ02000051">
    <property type="protein sequence ID" value="KAF4304484.1"/>
    <property type="molecule type" value="Genomic_DNA"/>
</dbReference>
<evidence type="ECO:0000313" key="7">
    <source>
        <dbReference type="Proteomes" id="UP000572817"/>
    </source>
</evidence>
<dbReference type="InterPro" id="IPR037350">
    <property type="entry name" value="LMO_FMN"/>
</dbReference>
<keyword evidence="3" id="KW-0288">FMN</keyword>
<dbReference type="PANTHER" id="PTHR10578:SF86">
    <property type="entry name" value="DEPENDENT DEHYDROGENASE, PUTATIVE (AFU_ORTHOLOGUE AFUA_6G02720)-RELATED"/>
    <property type="match status" value="1"/>
</dbReference>
<dbReference type="CDD" id="cd03332">
    <property type="entry name" value="LMO_FMN"/>
    <property type="match status" value="1"/>
</dbReference>
<sequence length="486" mass="53450">MIVNSQSSGFPAYVTNRGGELTFRVYRVPRPINPSAELYNQFDIYSQRHIVNILHVPLLSPSPHLLDQTAAFLEMASFQGVPPAPAGARKYGAYQNEIYAKGMMHNVFPSVTTDPNKLEAQAEKSMSARSYAYIAGGAGERATMDANRAAFRSWKLIPRMLRPTTNRDTRIKLFGEEYETPILFSPVGVQCLFNEDKETGVAQIAAEIGVPYILSTAASSTIEEVAKASGNGKRWFQLYWPHDDDVTVSFLNRARSNGFSALVVTLDTWAMAWRPWDLDQAYVPFVKGIGCDVAFSDPVFRRKFKEKHGKEIEEHIVVAAQEWVKICFSGVAHSWEKIEFLKKHWDGPIILKGIQHPADALKAVECGVQGIIVSNHGGRQLDGAIGSLTMLPEIVDAVGEKLTVLFDSGARTGVDIIKALSLGAKAVCIGRPWVYGLGIGGKAGARDVMKGILADLDQSMGLAGIKDIEGCNRSMRKEDDYGRWPG</sequence>
<comment type="caution">
    <text evidence="6">The sequence shown here is derived from an EMBL/GenBank/DDBJ whole genome shotgun (WGS) entry which is preliminary data.</text>
</comment>